<feature type="compositionally biased region" description="Polar residues" evidence="1">
    <location>
        <begin position="77"/>
        <end position="89"/>
    </location>
</feature>
<feature type="compositionally biased region" description="Low complexity" evidence="1">
    <location>
        <begin position="90"/>
        <end position="106"/>
    </location>
</feature>
<feature type="compositionally biased region" description="Polar residues" evidence="1">
    <location>
        <begin position="401"/>
        <end position="415"/>
    </location>
</feature>
<feature type="region of interest" description="Disordered" evidence="1">
    <location>
        <begin position="579"/>
        <end position="606"/>
    </location>
</feature>
<reference evidence="2" key="1">
    <citation type="submission" date="2022-07" db="EMBL/GenBank/DDBJ databases">
        <title>Draft genome sequence of Zalerion maritima ATCC 34329, a (micro)plastics degrading marine fungus.</title>
        <authorList>
            <person name="Paco A."/>
            <person name="Goncalves M.F.M."/>
            <person name="Rocha-Santos T.A.P."/>
            <person name="Alves A."/>
        </authorList>
    </citation>
    <scope>NUCLEOTIDE SEQUENCE</scope>
    <source>
        <strain evidence="2">ATCC 34329</strain>
    </source>
</reference>
<feature type="region of interest" description="Disordered" evidence="1">
    <location>
        <begin position="394"/>
        <end position="421"/>
    </location>
</feature>
<comment type="caution">
    <text evidence="2">The sequence shown here is derived from an EMBL/GenBank/DDBJ whole genome shotgun (WGS) entry which is preliminary data.</text>
</comment>
<dbReference type="AlphaFoldDB" id="A0AAD5RM88"/>
<accession>A0AAD5RM88</accession>
<organism evidence="2 3">
    <name type="scientific">Zalerion maritima</name>
    <dbReference type="NCBI Taxonomy" id="339359"/>
    <lineage>
        <taxon>Eukaryota</taxon>
        <taxon>Fungi</taxon>
        <taxon>Dikarya</taxon>
        <taxon>Ascomycota</taxon>
        <taxon>Pezizomycotina</taxon>
        <taxon>Sordariomycetes</taxon>
        <taxon>Lulworthiomycetidae</taxon>
        <taxon>Lulworthiales</taxon>
        <taxon>Lulworthiaceae</taxon>
        <taxon>Zalerion</taxon>
    </lineage>
</organism>
<dbReference type="EMBL" id="JAKWBI020000500">
    <property type="protein sequence ID" value="KAJ2894377.1"/>
    <property type="molecule type" value="Genomic_DNA"/>
</dbReference>
<evidence type="ECO:0000256" key="1">
    <source>
        <dbReference type="SAM" id="MobiDB-lite"/>
    </source>
</evidence>
<keyword evidence="3" id="KW-1185">Reference proteome</keyword>
<name>A0AAD5RM88_9PEZI</name>
<feature type="compositionally biased region" description="Basic and acidic residues" evidence="1">
    <location>
        <begin position="591"/>
        <end position="606"/>
    </location>
</feature>
<evidence type="ECO:0000313" key="2">
    <source>
        <dbReference type="EMBL" id="KAJ2894377.1"/>
    </source>
</evidence>
<evidence type="ECO:0000313" key="3">
    <source>
        <dbReference type="Proteomes" id="UP001201980"/>
    </source>
</evidence>
<gene>
    <name evidence="2" type="ORF">MKZ38_007690</name>
</gene>
<dbReference type="Proteomes" id="UP001201980">
    <property type="component" value="Unassembled WGS sequence"/>
</dbReference>
<protein>
    <submittedName>
        <fullName evidence="2">Uncharacterized protein</fullName>
    </submittedName>
</protein>
<feature type="region of interest" description="Disordered" evidence="1">
    <location>
        <begin position="15"/>
        <end position="114"/>
    </location>
</feature>
<proteinExistence type="predicted"/>
<feature type="region of interest" description="Disordered" evidence="1">
    <location>
        <begin position="353"/>
        <end position="378"/>
    </location>
</feature>
<sequence length="606" mass="67065">MGCRVNLQFQNHVSTPDESLDDIDMRIPPQFMPTPPATANTPLGSHRRNETRKGDTAVQNASLAAQVDPKRLGSIQRPDTYSAQSSMQISISDSPPSGSPCPTSNPTYQGTKPTLSEMMPWWTQNKKSQKPLPTPPSFTRGVTPFHPFRKKITRTRDACNHSTLTRIWANHLPCDRCGQTPDWGWMLRCTEDVELQLRDAHQDGQFPPIDDNITRAFADSIKPTKNGPQARSEFSGLMSGFSDQERAQYTACELERILDQRMNVLQLAKEDSKALYGSDDFWNPQKPWVRPDDRNCKYRLCARCASHKECRTFESLNAVANGDLSMTSVMGFSFWSIGHRPVLDAKVASRLGTRPVPSSDNHLDRAGDPPSKNASLNVTPLSVTGSTIFPTVTSEHGCARTGTNDPIQDVASTDSESGRDRFPAIDKIYDDKYPFRSPWSPPVTPRPSFAKMATDIGGRSDSSLKTSQETKSRLISSMKVSPGDTPTPASLIPFYDPDAELRNDVGLSLPFNAHEHGKAVTTPLPAEDPNEKFYLEETPMMKAERLSGVFHKEPLEVCGGFAFTEESVEEGIVDVVAPSRNGSACSSEQEEQGRVKDLDIRSDKDT</sequence>